<keyword evidence="3" id="KW-1185">Reference proteome</keyword>
<dbReference type="InterPro" id="IPR026893">
    <property type="entry name" value="Tyr/Ser_Pase_IphP-type"/>
</dbReference>
<comment type="similarity">
    <text evidence="1">Belongs to the protein-tyrosine phosphatase family.</text>
</comment>
<evidence type="ECO:0000313" key="3">
    <source>
        <dbReference type="Proteomes" id="UP000199546"/>
    </source>
</evidence>
<gene>
    <name evidence="2" type="ORF">SAMN05660657_03638</name>
</gene>
<dbReference type="RefSeq" id="WP_093581458.1">
    <property type="nucleotide sequence ID" value="NZ_FPBA01000014.1"/>
</dbReference>
<reference evidence="3" key="1">
    <citation type="submission" date="2016-10" db="EMBL/GenBank/DDBJ databases">
        <authorList>
            <person name="Varghese N."/>
            <person name="Submissions S."/>
        </authorList>
    </citation>
    <scope>NUCLEOTIDE SEQUENCE [LARGE SCALE GENOMIC DNA]</scope>
    <source>
        <strain evidence="3">DSM 46136</strain>
    </source>
</reference>
<proteinExistence type="inferred from homology"/>
<dbReference type="AlphaFoldDB" id="A0A1I7BJC3"/>
<organism evidence="2 3">
    <name type="scientific">Geodermatophilus amargosae</name>
    <dbReference type="NCBI Taxonomy" id="1296565"/>
    <lineage>
        <taxon>Bacteria</taxon>
        <taxon>Bacillati</taxon>
        <taxon>Actinomycetota</taxon>
        <taxon>Actinomycetes</taxon>
        <taxon>Geodermatophilales</taxon>
        <taxon>Geodermatophilaceae</taxon>
        <taxon>Geodermatophilus</taxon>
    </lineage>
</organism>
<dbReference type="Gene3D" id="3.90.190.10">
    <property type="entry name" value="Protein tyrosine phosphatase superfamily"/>
    <property type="match status" value="1"/>
</dbReference>
<dbReference type="InterPro" id="IPR029021">
    <property type="entry name" value="Prot-tyrosine_phosphatase-like"/>
</dbReference>
<dbReference type="PANTHER" id="PTHR31126">
    <property type="entry name" value="TYROSINE-PROTEIN PHOSPHATASE"/>
    <property type="match status" value="1"/>
</dbReference>
<dbReference type="SUPFAM" id="SSF52799">
    <property type="entry name" value="(Phosphotyrosine protein) phosphatases II"/>
    <property type="match status" value="1"/>
</dbReference>
<dbReference type="PANTHER" id="PTHR31126:SF1">
    <property type="entry name" value="TYROSINE SPECIFIC PROTEIN PHOSPHATASES DOMAIN-CONTAINING PROTEIN"/>
    <property type="match status" value="1"/>
</dbReference>
<dbReference type="OrthoDB" id="1188001at2"/>
<accession>A0A1I7BJC3</accession>
<dbReference type="Proteomes" id="UP000199546">
    <property type="component" value="Unassembled WGS sequence"/>
</dbReference>
<protein>
    <submittedName>
        <fullName evidence="2">Protein tyrosine/serine phosphatase</fullName>
    </submittedName>
</protein>
<name>A0A1I7BJC3_9ACTN</name>
<dbReference type="GO" id="GO:0004721">
    <property type="term" value="F:phosphoprotein phosphatase activity"/>
    <property type="evidence" value="ECO:0007669"/>
    <property type="project" value="InterPro"/>
</dbReference>
<evidence type="ECO:0000313" key="2">
    <source>
        <dbReference type="EMBL" id="SFT87284.1"/>
    </source>
</evidence>
<dbReference type="EMBL" id="FPBA01000014">
    <property type="protein sequence ID" value="SFT87284.1"/>
    <property type="molecule type" value="Genomic_DNA"/>
</dbReference>
<dbReference type="Pfam" id="PF13350">
    <property type="entry name" value="Y_phosphatase3"/>
    <property type="match status" value="1"/>
</dbReference>
<sequence>MTTDPPDDAANRRLHPLEGAYNLRDLGGLPTEDGGETLTGRVFRSDSLQSVSLGDVARLHDTLGVRSLVDLRGEDEVVAEGRGPLADRDVRYVNLPLVQEDGSLVSYLEDGRTVDLVPRYLSYLDSPGRTMLRAIELLSEAETAPTVFFCAAGKDRTGVLSALVLRLVGVQPEAVVDDYLLSAESADIILRERLMPSPTYAHHIAALPPEVYRAEAATMRRFLVALEERFGGAEQWALQAGLEPTVLARLRTALRG</sequence>
<evidence type="ECO:0000256" key="1">
    <source>
        <dbReference type="ARBA" id="ARBA00009580"/>
    </source>
</evidence>
<dbReference type="STRING" id="1296565.SAMN05660657_03638"/>